<dbReference type="EMBL" id="JAUTXU010000036">
    <property type="protein sequence ID" value="KAK3717584.1"/>
    <property type="molecule type" value="Genomic_DNA"/>
</dbReference>
<accession>A0ACC3NIA4</accession>
<name>A0ACC3NIA4_9PEZI</name>
<comment type="caution">
    <text evidence="1">The sequence shown here is derived from an EMBL/GenBank/DDBJ whole genome shotgun (WGS) entry which is preliminary data.</text>
</comment>
<evidence type="ECO:0000313" key="1">
    <source>
        <dbReference type="EMBL" id="KAK3717584.1"/>
    </source>
</evidence>
<keyword evidence="2" id="KW-1185">Reference proteome</keyword>
<proteinExistence type="predicted"/>
<dbReference type="Proteomes" id="UP001281147">
    <property type="component" value="Unassembled WGS sequence"/>
</dbReference>
<sequence length="96" mass="10892">MAARLQQKHQLGGSMGEDQHHHQQPRSTATQATLNDLYTRINTVIEQYGGYCGKTQKPDIVEEHLAASQRRQAHNGSPVKMWKSLTGNRSYTFVDR</sequence>
<reference evidence="1" key="1">
    <citation type="submission" date="2023-07" db="EMBL/GenBank/DDBJ databases">
        <title>Black Yeasts Isolated from many extreme environments.</title>
        <authorList>
            <person name="Coleine C."/>
            <person name="Stajich J.E."/>
            <person name="Selbmann L."/>
        </authorList>
    </citation>
    <scope>NUCLEOTIDE SEQUENCE</scope>
    <source>
        <strain evidence="1">CCFEE 5714</strain>
    </source>
</reference>
<organism evidence="1 2">
    <name type="scientific">Vermiconidia calcicola</name>
    <dbReference type="NCBI Taxonomy" id="1690605"/>
    <lineage>
        <taxon>Eukaryota</taxon>
        <taxon>Fungi</taxon>
        <taxon>Dikarya</taxon>
        <taxon>Ascomycota</taxon>
        <taxon>Pezizomycotina</taxon>
        <taxon>Dothideomycetes</taxon>
        <taxon>Dothideomycetidae</taxon>
        <taxon>Mycosphaerellales</taxon>
        <taxon>Extremaceae</taxon>
        <taxon>Vermiconidia</taxon>
    </lineage>
</organism>
<protein>
    <submittedName>
        <fullName evidence="1">Uncharacterized protein</fullName>
    </submittedName>
</protein>
<evidence type="ECO:0000313" key="2">
    <source>
        <dbReference type="Proteomes" id="UP001281147"/>
    </source>
</evidence>
<gene>
    <name evidence="1" type="ORF">LTR37_005650</name>
</gene>